<dbReference type="AlphaFoldDB" id="A0A8J2HBZ6"/>
<evidence type="ECO:0000256" key="2">
    <source>
        <dbReference type="ARBA" id="ARBA00012502"/>
    </source>
</evidence>
<organism evidence="6 7">
    <name type="scientific">Cotesia congregata</name>
    <name type="common">Parasitoid wasp</name>
    <name type="synonym">Apanteles congregatus</name>
    <dbReference type="NCBI Taxonomy" id="51543"/>
    <lineage>
        <taxon>Eukaryota</taxon>
        <taxon>Metazoa</taxon>
        <taxon>Ecdysozoa</taxon>
        <taxon>Arthropoda</taxon>
        <taxon>Hexapoda</taxon>
        <taxon>Insecta</taxon>
        <taxon>Pterygota</taxon>
        <taxon>Neoptera</taxon>
        <taxon>Endopterygota</taxon>
        <taxon>Hymenoptera</taxon>
        <taxon>Apocrita</taxon>
        <taxon>Ichneumonoidea</taxon>
        <taxon>Braconidae</taxon>
        <taxon>Microgastrinae</taxon>
        <taxon>Cotesia</taxon>
    </lineage>
</organism>
<dbReference type="OrthoDB" id="77405at2759"/>
<keyword evidence="7" id="KW-1185">Reference proteome</keyword>
<dbReference type="HAMAP" id="MF_01401">
    <property type="entry name" value="MsrA"/>
    <property type="match status" value="1"/>
</dbReference>
<dbReference type="NCBIfam" id="TIGR00401">
    <property type="entry name" value="msrA"/>
    <property type="match status" value="1"/>
</dbReference>
<comment type="similarity">
    <text evidence="1">Belongs to the MsrA Met sulfoxide reductase family.</text>
</comment>
<dbReference type="EMBL" id="CAJNRD030001120">
    <property type="protein sequence ID" value="CAG5093484.1"/>
    <property type="molecule type" value="Genomic_DNA"/>
</dbReference>
<dbReference type="PANTHER" id="PTHR43774">
    <property type="entry name" value="PEPTIDE METHIONINE SULFOXIDE REDUCTASE"/>
    <property type="match status" value="1"/>
</dbReference>
<sequence length="214" mass="24158">MPGQSEALKKATFGMGCFWACDALFGVVPGVTRTRVGYAGGTKPSPTYKNIGDHTEVVEIEYDPKTASFSQLLSLFWNNHEYGLTKKIKAQYASLILYHDDEQKIEAEKSLSEEQNKQGKNFTTQIKNFDRFYPAEDYHQKYRLQLHTYLVQSLGIATAADLHTPLSTRLNGYVAGAGTLDQFEQDPVCKQLNEKQYDYVKKCLVENQGTGLYC</sequence>
<dbReference type="Gene3D" id="3.30.1060.10">
    <property type="entry name" value="Peptide methionine sulphoxide reductase MsrA"/>
    <property type="match status" value="1"/>
</dbReference>
<dbReference type="InterPro" id="IPR002569">
    <property type="entry name" value="Met_Sox_Rdtase_MsrA_dom"/>
</dbReference>
<dbReference type="InterPro" id="IPR036509">
    <property type="entry name" value="Met_Sox_Rdtase_MsrA_sf"/>
</dbReference>
<evidence type="ECO:0000256" key="3">
    <source>
        <dbReference type="ARBA" id="ARBA00023002"/>
    </source>
</evidence>
<dbReference type="FunFam" id="3.30.1060.10:FF:000004">
    <property type="entry name" value="Peptide methionine sulfoxide reductase A5"/>
    <property type="match status" value="1"/>
</dbReference>
<protein>
    <recommendedName>
        <fullName evidence="2">peptide-methionine (S)-S-oxide reductase</fullName>
        <ecNumber evidence="2">1.8.4.11</ecNumber>
    </recommendedName>
    <alternativeName>
        <fullName evidence="4">Peptide-methionine (S)-S-oxide reductase</fullName>
    </alternativeName>
</protein>
<feature type="domain" description="Peptide methionine sulphoxide reductase MsrA" evidence="5">
    <location>
        <begin position="10"/>
        <end position="145"/>
    </location>
</feature>
<comment type="caution">
    <text evidence="6">The sequence shown here is derived from an EMBL/GenBank/DDBJ whole genome shotgun (WGS) entry which is preliminary data.</text>
</comment>
<dbReference type="EC" id="1.8.4.11" evidence="2"/>
<evidence type="ECO:0000256" key="1">
    <source>
        <dbReference type="ARBA" id="ARBA00005591"/>
    </source>
</evidence>
<reference evidence="6" key="1">
    <citation type="submission" date="2021-04" db="EMBL/GenBank/DDBJ databases">
        <authorList>
            <person name="Chebbi M.A.C M."/>
        </authorList>
    </citation>
    <scope>NUCLEOTIDE SEQUENCE</scope>
</reference>
<accession>A0A8J2HBZ6</accession>
<name>A0A8J2HBZ6_COTCN</name>
<dbReference type="Pfam" id="PF01625">
    <property type="entry name" value="PMSR"/>
    <property type="match status" value="1"/>
</dbReference>
<dbReference type="PANTHER" id="PTHR43774:SF1">
    <property type="entry name" value="PEPTIDE METHIONINE SULFOXIDE REDUCTASE MSRA 2"/>
    <property type="match status" value="1"/>
</dbReference>
<dbReference type="Proteomes" id="UP000786811">
    <property type="component" value="Unassembled WGS sequence"/>
</dbReference>
<dbReference type="GO" id="GO:0008113">
    <property type="term" value="F:peptide-methionine (S)-S-oxide reductase activity"/>
    <property type="evidence" value="ECO:0007669"/>
    <property type="project" value="UniProtKB-EC"/>
</dbReference>
<evidence type="ECO:0000259" key="5">
    <source>
        <dbReference type="Pfam" id="PF01625"/>
    </source>
</evidence>
<evidence type="ECO:0000256" key="4">
    <source>
        <dbReference type="ARBA" id="ARBA00030643"/>
    </source>
</evidence>
<evidence type="ECO:0000313" key="6">
    <source>
        <dbReference type="EMBL" id="CAG5093484.1"/>
    </source>
</evidence>
<gene>
    <name evidence="6" type="ORF">HICCMSTLAB_LOCUS6874</name>
</gene>
<dbReference type="SUPFAM" id="SSF55068">
    <property type="entry name" value="Peptide methionine sulfoxide reductase"/>
    <property type="match status" value="1"/>
</dbReference>
<evidence type="ECO:0000313" key="7">
    <source>
        <dbReference type="Proteomes" id="UP000786811"/>
    </source>
</evidence>
<keyword evidence="3" id="KW-0560">Oxidoreductase</keyword>
<proteinExistence type="inferred from homology"/>